<evidence type="ECO:0000313" key="2">
    <source>
        <dbReference type="Proteomes" id="UP000660021"/>
    </source>
</evidence>
<organism evidence="1 2">
    <name type="scientific">Pseudoflavonifractor hominis</name>
    <dbReference type="NCBI Taxonomy" id="2763059"/>
    <lineage>
        <taxon>Bacteria</taxon>
        <taxon>Bacillati</taxon>
        <taxon>Bacillota</taxon>
        <taxon>Clostridia</taxon>
        <taxon>Eubacteriales</taxon>
        <taxon>Oscillospiraceae</taxon>
        <taxon>Pseudoflavonifractor</taxon>
    </lineage>
</organism>
<proteinExistence type="predicted"/>
<sequence>MNEMRMLGAEDVMVLLSVKKSSAYEVIRQLNEELREKGYLTVRGKVPEKYLRERFYDL</sequence>
<name>A0ABR7HNY2_9FIRM</name>
<dbReference type="EMBL" id="JACOPR010000001">
    <property type="protein sequence ID" value="MBC5729238.1"/>
    <property type="molecule type" value="Genomic_DNA"/>
</dbReference>
<accession>A0ABR7HNY2</accession>
<keyword evidence="2" id="KW-1185">Reference proteome</keyword>
<protein>
    <recommendedName>
        <fullName evidence="3">Transcriptional regulator</fullName>
    </recommendedName>
</protein>
<dbReference type="Proteomes" id="UP000660021">
    <property type="component" value="Unassembled WGS sequence"/>
</dbReference>
<gene>
    <name evidence="1" type="ORF">H8S34_00110</name>
</gene>
<evidence type="ECO:0008006" key="3">
    <source>
        <dbReference type="Google" id="ProtNLM"/>
    </source>
</evidence>
<comment type="caution">
    <text evidence="1">The sequence shown here is derived from an EMBL/GenBank/DDBJ whole genome shotgun (WGS) entry which is preliminary data.</text>
</comment>
<reference evidence="1 2" key="1">
    <citation type="submission" date="2020-08" db="EMBL/GenBank/DDBJ databases">
        <title>Genome public.</title>
        <authorList>
            <person name="Liu C."/>
            <person name="Sun Q."/>
        </authorList>
    </citation>
    <scope>NUCLEOTIDE SEQUENCE [LARGE SCALE GENOMIC DNA]</scope>
    <source>
        <strain evidence="1 2">New-38</strain>
    </source>
</reference>
<evidence type="ECO:0000313" key="1">
    <source>
        <dbReference type="EMBL" id="MBC5729238.1"/>
    </source>
</evidence>